<organism evidence="5 6">
    <name type="scientific">Mycobacterium pinniadriaticum</name>
    <dbReference type="NCBI Taxonomy" id="2994102"/>
    <lineage>
        <taxon>Bacteria</taxon>
        <taxon>Bacillati</taxon>
        <taxon>Actinomycetota</taxon>
        <taxon>Actinomycetes</taxon>
        <taxon>Mycobacteriales</taxon>
        <taxon>Mycobacteriaceae</taxon>
        <taxon>Mycobacterium</taxon>
    </lineage>
</organism>
<reference evidence="5 6" key="1">
    <citation type="submission" date="2022-11" db="EMBL/GenBank/DDBJ databases">
        <title>Mycobacterium sp. nov.</title>
        <authorList>
            <person name="Papic B."/>
            <person name="Spicic S."/>
            <person name="Duvnjak S."/>
        </authorList>
    </citation>
    <scope>NUCLEOTIDE SEQUENCE [LARGE SCALE GENOMIC DNA]</scope>
    <source>
        <strain evidence="5 6">CVI_P4</strain>
    </source>
</reference>
<feature type="domain" description="AMP-binding enzyme C-terminal" evidence="4">
    <location>
        <begin position="452"/>
        <end position="527"/>
    </location>
</feature>
<dbReference type="Proteomes" id="UP001300745">
    <property type="component" value="Unassembled WGS sequence"/>
</dbReference>
<dbReference type="InterPro" id="IPR042099">
    <property type="entry name" value="ANL_N_sf"/>
</dbReference>
<dbReference type="EMBL" id="JAPJDO010000033">
    <property type="protein sequence ID" value="MCX2940113.1"/>
    <property type="molecule type" value="Genomic_DNA"/>
</dbReference>
<dbReference type="Pfam" id="PF00501">
    <property type="entry name" value="AMP-binding"/>
    <property type="match status" value="1"/>
</dbReference>
<evidence type="ECO:0000259" key="4">
    <source>
        <dbReference type="Pfam" id="PF13193"/>
    </source>
</evidence>
<keyword evidence="2" id="KW-0436">Ligase</keyword>
<evidence type="ECO:0000313" key="6">
    <source>
        <dbReference type="Proteomes" id="UP001300745"/>
    </source>
</evidence>
<proteinExistence type="inferred from homology"/>
<dbReference type="Pfam" id="PF13193">
    <property type="entry name" value="AMP-binding_C"/>
    <property type="match status" value="1"/>
</dbReference>
<dbReference type="Gene3D" id="3.40.50.12780">
    <property type="entry name" value="N-terminal domain of ligase-like"/>
    <property type="match status" value="1"/>
</dbReference>
<evidence type="ECO:0000259" key="3">
    <source>
        <dbReference type="Pfam" id="PF00501"/>
    </source>
</evidence>
<dbReference type="InterPro" id="IPR025110">
    <property type="entry name" value="AMP-bd_C"/>
</dbReference>
<dbReference type="PROSITE" id="PS00455">
    <property type="entry name" value="AMP_BINDING"/>
    <property type="match status" value="1"/>
</dbReference>
<name>A0ABT3SKR1_9MYCO</name>
<dbReference type="RefSeq" id="WP_265999929.1">
    <property type="nucleotide sequence ID" value="NZ_JAPJDN010000033.1"/>
</dbReference>
<dbReference type="Gene3D" id="3.30.300.30">
    <property type="match status" value="1"/>
</dbReference>
<sequence length="544" mass="59263">MPGTRVMRRWHDEAQARKYRDAGIWGDKTMPEMFDEHVAAHPDKLAAIDGEVRWTYRELADLTQRGAQLLLNLGVRPGDPVAAQVPTCALLPLIQLAANRIGAYMVAMPTRWRRAEVGSLLATIGAEVLISVESDRDIDVRALHEELRPALPDLREVLYARTGSAGSFESRVRATEPIDPRTARGLRPDPDQPAHVMCSSGTTGVPKASLWSANDMIAFLVHQTASALELTSDDVAGAIAPAGQGSTGYIFPILMPLLVGATSAMLEDWKPQPALDLIARERCTYATAIPTQLVMLLDLDLEAVDLSAFTRFNNAGAPLPPLVAEEIERRMGCRVQNVYGTTDGGVPTMTTVGDPDWARWNTVGKVCDGEEIELRASDGTVVAPGETGEVFWRGANKTWGYLNQPAYDDANWDGKGWYRSGDLGCFEDGYLRIVGRAKDMILRGGMNIFPFEVETVLIKHPAVAAVAIIPVPDDRLGERACAVVVPAGEPPTLKDLTDFLDAQGLAKFKFPEQLVLLDELPTNPGGKVDKLCLQRLVIEQTQPA</sequence>
<gene>
    <name evidence="5" type="ORF">ORI27_25790</name>
</gene>
<keyword evidence="6" id="KW-1185">Reference proteome</keyword>
<evidence type="ECO:0000313" key="5">
    <source>
        <dbReference type="EMBL" id="MCX2940113.1"/>
    </source>
</evidence>
<comment type="caution">
    <text evidence="5">The sequence shown here is derived from an EMBL/GenBank/DDBJ whole genome shotgun (WGS) entry which is preliminary data.</text>
</comment>
<dbReference type="PANTHER" id="PTHR43201:SF5">
    <property type="entry name" value="MEDIUM-CHAIN ACYL-COA LIGASE ACSF2, MITOCHONDRIAL"/>
    <property type="match status" value="1"/>
</dbReference>
<protein>
    <submittedName>
        <fullName evidence="5">AMP-binding protein</fullName>
    </submittedName>
</protein>
<dbReference type="PANTHER" id="PTHR43201">
    <property type="entry name" value="ACYL-COA SYNTHETASE"/>
    <property type="match status" value="1"/>
</dbReference>
<dbReference type="InterPro" id="IPR000873">
    <property type="entry name" value="AMP-dep_synth/lig_dom"/>
</dbReference>
<comment type="similarity">
    <text evidence="1">Belongs to the ATP-dependent AMP-binding enzyme family.</text>
</comment>
<dbReference type="InterPro" id="IPR045851">
    <property type="entry name" value="AMP-bd_C_sf"/>
</dbReference>
<accession>A0ABT3SKR1</accession>
<feature type="domain" description="AMP-dependent synthetase/ligase" evidence="3">
    <location>
        <begin position="34"/>
        <end position="402"/>
    </location>
</feature>
<evidence type="ECO:0000256" key="1">
    <source>
        <dbReference type="ARBA" id="ARBA00006432"/>
    </source>
</evidence>
<dbReference type="SUPFAM" id="SSF56801">
    <property type="entry name" value="Acetyl-CoA synthetase-like"/>
    <property type="match status" value="1"/>
</dbReference>
<evidence type="ECO:0000256" key="2">
    <source>
        <dbReference type="ARBA" id="ARBA00022598"/>
    </source>
</evidence>
<dbReference type="InterPro" id="IPR020845">
    <property type="entry name" value="AMP-binding_CS"/>
</dbReference>